<evidence type="ECO:0000313" key="2">
    <source>
        <dbReference type="Proteomes" id="UP000614261"/>
    </source>
</evidence>
<sequence length="88" mass="9396">MHLLGSGAAREMIEIYRKITSLLLGGRSFPADNALRKRKALAALGTPAQTGINLRRAGCTIAQSVLQILFANRVADANNHASLLLQQG</sequence>
<dbReference type="EMBL" id="BMGD01000002">
    <property type="protein sequence ID" value="GGB59741.1"/>
    <property type="molecule type" value="Genomic_DNA"/>
</dbReference>
<evidence type="ECO:0000313" key="1">
    <source>
        <dbReference type="EMBL" id="GGB59741.1"/>
    </source>
</evidence>
<protein>
    <submittedName>
        <fullName evidence="1">Uncharacterized protein</fullName>
    </submittedName>
</protein>
<keyword evidence="2" id="KW-1185">Reference proteome</keyword>
<dbReference type="Proteomes" id="UP000614261">
    <property type="component" value="Unassembled WGS sequence"/>
</dbReference>
<name>A0ABQ1J4I9_9SPHN</name>
<organism evidence="1 2">
    <name type="scientific">Blastomonas aquatica</name>
    <dbReference type="NCBI Taxonomy" id="1510276"/>
    <lineage>
        <taxon>Bacteria</taxon>
        <taxon>Pseudomonadati</taxon>
        <taxon>Pseudomonadota</taxon>
        <taxon>Alphaproteobacteria</taxon>
        <taxon>Sphingomonadales</taxon>
        <taxon>Sphingomonadaceae</taxon>
        <taxon>Blastomonas</taxon>
    </lineage>
</organism>
<gene>
    <name evidence="1" type="ORF">GCM10010833_13210</name>
</gene>
<accession>A0ABQ1J4I9</accession>
<reference evidence="2" key="1">
    <citation type="journal article" date="2019" name="Int. J. Syst. Evol. Microbiol.">
        <title>The Global Catalogue of Microorganisms (GCM) 10K type strain sequencing project: providing services to taxonomists for standard genome sequencing and annotation.</title>
        <authorList>
            <consortium name="The Broad Institute Genomics Platform"/>
            <consortium name="The Broad Institute Genome Sequencing Center for Infectious Disease"/>
            <person name="Wu L."/>
            <person name="Ma J."/>
        </authorList>
    </citation>
    <scope>NUCLEOTIDE SEQUENCE [LARGE SCALE GENOMIC DNA]</scope>
    <source>
        <strain evidence="2">CGMCC 1.12851</strain>
    </source>
</reference>
<proteinExistence type="predicted"/>
<comment type="caution">
    <text evidence="1">The sequence shown here is derived from an EMBL/GenBank/DDBJ whole genome shotgun (WGS) entry which is preliminary data.</text>
</comment>